<dbReference type="OrthoDB" id="10618330at2759"/>
<feature type="compositionally biased region" description="Polar residues" evidence="1">
    <location>
        <begin position="76"/>
        <end position="100"/>
    </location>
</feature>
<dbReference type="AlphaFoldDB" id="A0A9P8YCH1"/>
<organism evidence="2 3">
    <name type="scientific">Microdochium trichocladiopsis</name>
    <dbReference type="NCBI Taxonomy" id="1682393"/>
    <lineage>
        <taxon>Eukaryota</taxon>
        <taxon>Fungi</taxon>
        <taxon>Dikarya</taxon>
        <taxon>Ascomycota</taxon>
        <taxon>Pezizomycotina</taxon>
        <taxon>Sordariomycetes</taxon>
        <taxon>Xylariomycetidae</taxon>
        <taxon>Xylariales</taxon>
        <taxon>Microdochiaceae</taxon>
        <taxon>Microdochium</taxon>
    </lineage>
</organism>
<sequence length="300" mass="32305">MALNQSMIGTSFPSRMWAPHLPASTRKQKRSRYRQVLVTCYPNTPLNQHHSMETGETSTERSPPSNPWLPRLGASPVSSAISPSKTHGHNAATSPTSTSPAEGGSAQFLDAVAQSSHPGRSSGCSRGRTTVSGMYEVNTRHTWDILFYTRSDSTISQTSCTVKLDSMPRTAERNPPGRKSATGMSCRYFTVNIVGISPGVSTRLVGQPMTKRSRTDDGGRRGQASRPVKEASKAEGGQQQAEWRVGAVEADVDGFMEAESLRRQTRPYLFGVAKVSLSGLDANWGRATSGSGTGRKTPGM</sequence>
<feature type="region of interest" description="Disordered" evidence="1">
    <location>
        <begin position="43"/>
        <end position="104"/>
    </location>
</feature>
<feature type="compositionally biased region" description="Polar residues" evidence="1">
    <location>
        <begin position="43"/>
        <end position="63"/>
    </location>
</feature>
<proteinExistence type="predicted"/>
<reference evidence="2" key="1">
    <citation type="journal article" date="2021" name="Nat. Commun.">
        <title>Genetic determinants of endophytism in the Arabidopsis root mycobiome.</title>
        <authorList>
            <person name="Mesny F."/>
            <person name="Miyauchi S."/>
            <person name="Thiergart T."/>
            <person name="Pickel B."/>
            <person name="Atanasova L."/>
            <person name="Karlsson M."/>
            <person name="Huettel B."/>
            <person name="Barry K.W."/>
            <person name="Haridas S."/>
            <person name="Chen C."/>
            <person name="Bauer D."/>
            <person name="Andreopoulos W."/>
            <person name="Pangilinan J."/>
            <person name="LaButti K."/>
            <person name="Riley R."/>
            <person name="Lipzen A."/>
            <person name="Clum A."/>
            <person name="Drula E."/>
            <person name="Henrissat B."/>
            <person name="Kohler A."/>
            <person name="Grigoriev I.V."/>
            <person name="Martin F.M."/>
            <person name="Hacquard S."/>
        </authorList>
    </citation>
    <scope>NUCLEOTIDE SEQUENCE</scope>
    <source>
        <strain evidence="2">MPI-CAGE-CH-0230</strain>
    </source>
</reference>
<protein>
    <submittedName>
        <fullName evidence="2">Uncharacterized protein</fullName>
    </submittedName>
</protein>
<evidence type="ECO:0000313" key="3">
    <source>
        <dbReference type="Proteomes" id="UP000756346"/>
    </source>
</evidence>
<evidence type="ECO:0000256" key="1">
    <source>
        <dbReference type="SAM" id="MobiDB-lite"/>
    </source>
</evidence>
<evidence type="ECO:0000313" key="2">
    <source>
        <dbReference type="EMBL" id="KAH7034503.1"/>
    </source>
</evidence>
<feature type="region of interest" description="Disordered" evidence="1">
    <location>
        <begin position="202"/>
        <end position="242"/>
    </location>
</feature>
<name>A0A9P8YCH1_9PEZI</name>
<accession>A0A9P8YCH1</accession>
<dbReference type="EMBL" id="JAGTJQ010000003">
    <property type="protein sequence ID" value="KAH7034503.1"/>
    <property type="molecule type" value="Genomic_DNA"/>
</dbReference>
<gene>
    <name evidence="2" type="ORF">B0I36DRAFT_316434</name>
</gene>
<comment type="caution">
    <text evidence="2">The sequence shown here is derived from an EMBL/GenBank/DDBJ whole genome shotgun (WGS) entry which is preliminary data.</text>
</comment>
<dbReference type="RefSeq" id="XP_046014596.1">
    <property type="nucleotide sequence ID" value="XM_046153030.1"/>
</dbReference>
<dbReference type="GeneID" id="70182576"/>
<dbReference type="Proteomes" id="UP000756346">
    <property type="component" value="Unassembled WGS sequence"/>
</dbReference>
<keyword evidence="3" id="KW-1185">Reference proteome</keyword>